<dbReference type="Proteomes" id="UP001164746">
    <property type="component" value="Chromosome 11"/>
</dbReference>
<accession>A0ABY7FCX6</accession>
<reference evidence="3" key="1">
    <citation type="submission" date="2022-11" db="EMBL/GenBank/DDBJ databases">
        <title>Centuries of genome instability and evolution in soft-shell clam transmissible cancer (bioRxiv).</title>
        <authorList>
            <person name="Hart S.F.M."/>
            <person name="Yonemitsu M.A."/>
            <person name="Giersch R.M."/>
            <person name="Beal B.F."/>
            <person name="Arriagada G."/>
            <person name="Davis B.W."/>
            <person name="Ostrander E.A."/>
            <person name="Goff S.P."/>
            <person name="Metzger M.J."/>
        </authorList>
    </citation>
    <scope>NUCLEOTIDE SEQUENCE</scope>
    <source>
        <strain evidence="3">MELC-2E11</strain>
        <tissue evidence="3">Siphon/mantle</tissue>
    </source>
</reference>
<dbReference type="EMBL" id="CP111022">
    <property type="protein sequence ID" value="WAR18882.1"/>
    <property type="molecule type" value="Genomic_DNA"/>
</dbReference>
<dbReference type="PANTHER" id="PTHR31199">
    <property type="entry name" value="ARPIN"/>
    <property type="match status" value="1"/>
</dbReference>
<evidence type="ECO:0000256" key="1">
    <source>
        <dbReference type="ARBA" id="ARBA00008453"/>
    </source>
</evidence>
<name>A0ABY7FCX6_MYAAR</name>
<evidence type="ECO:0000313" key="3">
    <source>
        <dbReference type="EMBL" id="WAR18882.1"/>
    </source>
</evidence>
<dbReference type="Pfam" id="PF10574">
    <property type="entry name" value="UPF0552"/>
    <property type="match status" value="1"/>
</dbReference>
<gene>
    <name evidence="3" type="ORF">MAR_000720</name>
</gene>
<proteinExistence type="inferred from homology"/>
<feature type="non-terminal residue" evidence="3">
    <location>
        <position position="1"/>
    </location>
</feature>
<comment type="similarity">
    <text evidence="1">Belongs to the Arpin family.</text>
</comment>
<dbReference type="InterPro" id="IPR018889">
    <property type="entry name" value="Arpin"/>
</dbReference>
<evidence type="ECO:0000256" key="2">
    <source>
        <dbReference type="ARBA" id="ARBA00019314"/>
    </source>
</evidence>
<protein>
    <recommendedName>
        <fullName evidence="2">Arpin</fullName>
    </recommendedName>
</protein>
<dbReference type="PANTHER" id="PTHR31199:SF1">
    <property type="entry name" value="ARPIN"/>
    <property type="match status" value="1"/>
</dbReference>
<organism evidence="3 4">
    <name type="scientific">Mya arenaria</name>
    <name type="common">Soft-shell clam</name>
    <dbReference type="NCBI Taxonomy" id="6604"/>
    <lineage>
        <taxon>Eukaryota</taxon>
        <taxon>Metazoa</taxon>
        <taxon>Spiralia</taxon>
        <taxon>Lophotrochozoa</taxon>
        <taxon>Mollusca</taxon>
        <taxon>Bivalvia</taxon>
        <taxon>Autobranchia</taxon>
        <taxon>Heteroconchia</taxon>
        <taxon>Euheterodonta</taxon>
        <taxon>Imparidentia</taxon>
        <taxon>Neoheterodontei</taxon>
        <taxon>Myida</taxon>
        <taxon>Myoidea</taxon>
        <taxon>Myidae</taxon>
        <taxon>Mya</taxon>
    </lineage>
</organism>
<sequence>MSRIYDNQPLTNLPLINIDVSGSWNKNDFTRGPGVIFEGVVQKRAHFVICDGRKTKTHYYIMYIKLSRAHRRKFDENGVEVEPNFSETRKVNTGYLNSSYKVESKGETDKLSEETAQKLLTPADLAPHMDRYGAPGLVGVWLDEAQAQGLEFEMGNSVRVKTQGDGPFVITKLDSGSSNRGNFAGGESTGASWTDKIMDVKAVQNAMAGSDQQGVDDDEW</sequence>
<keyword evidence="4" id="KW-1185">Reference proteome</keyword>
<evidence type="ECO:0000313" key="4">
    <source>
        <dbReference type="Proteomes" id="UP001164746"/>
    </source>
</evidence>